<dbReference type="PANTHER" id="PTHR10340">
    <property type="entry name" value="SPHINGOMYELIN PHOSPHODIESTERASE"/>
    <property type="match status" value="1"/>
</dbReference>
<evidence type="ECO:0000256" key="1">
    <source>
        <dbReference type="ARBA" id="ARBA00022801"/>
    </source>
</evidence>
<comment type="caution">
    <text evidence="4">The sequence shown here is derived from an EMBL/GenBank/DDBJ whole genome shotgun (WGS) entry which is preliminary data.</text>
</comment>
<dbReference type="OrthoDB" id="348678at2759"/>
<keyword evidence="1" id="KW-0378">Hydrolase</keyword>
<sequence>MLWLCTLTEATTSPRVLHFTDLHVHTTMAAEEQVAINDLHHQDAHATTTNALWRSALSAAAQANASFVIWGGDTGPQRCETCFPYEQRHATEAIGVASTALRELLPGVRIFPVIGNTDFAEGAAHVNYADAWAHEASQSALQAWLSNGSRRNLLSRGYYSEKVDDVWRVVVLNTRACHIRNFADFKPAPNAAEQPGLPFFEDQLAWFRQQLADARLHGSRVIVTGHVPPGIWGGCWGEFSDEYEDIVASFADVVALQIFGHQHSGSSRLLRAFADGADRSEQDATASSVASITPSIAPQGGQMPSFRVYTVDPGRAQPVVGFEQYRLDLERPTNADGNVLWQLSYQAPVHLGLASLSPEEWRRVVQHAATNATYRSLLMKLESNGKDWHAGTKSAKDYACGIKHVGEPAYLRCAGKNQEGAVRDYIMKDHTYVLSAIFPFDVIMSSFGHSLPGILEEDLLPPE</sequence>
<organism evidence="4 5">
    <name type="scientific">Pycnococcus provasolii</name>
    <dbReference type="NCBI Taxonomy" id="41880"/>
    <lineage>
        <taxon>Eukaryota</taxon>
        <taxon>Viridiplantae</taxon>
        <taxon>Chlorophyta</taxon>
        <taxon>Pseudoscourfieldiophyceae</taxon>
        <taxon>Pseudoscourfieldiales</taxon>
        <taxon>Pycnococcaceae</taxon>
        <taxon>Pycnococcus</taxon>
    </lineage>
</organism>
<accession>A0A830HS22</accession>
<gene>
    <name evidence="4" type="ORF">PPROV_000728800</name>
</gene>
<dbReference type="AlphaFoldDB" id="A0A830HS22"/>
<evidence type="ECO:0000313" key="5">
    <source>
        <dbReference type="Proteomes" id="UP000660262"/>
    </source>
</evidence>
<evidence type="ECO:0000313" key="4">
    <source>
        <dbReference type="EMBL" id="GHP08550.1"/>
    </source>
</evidence>
<protein>
    <recommendedName>
        <fullName evidence="3">Calcineurin-like phosphoesterase domain-containing protein</fullName>
    </recommendedName>
</protein>
<reference evidence="4" key="1">
    <citation type="submission" date="2020-10" db="EMBL/GenBank/DDBJ databases">
        <title>Unveiling of a novel bifunctional photoreceptor, Dualchrome1, isolated from a cosmopolitan green alga.</title>
        <authorList>
            <person name="Suzuki S."/>
            <person name="Kawachi M."/>
        </authorList>
    </citation>
    <scope>NUCLEOTIDE SEQUENCE</scope>
    <source>
        <strain evidence="4">NIES 2893</strain>
    </source>
</reference>
<dbReference type="Proteomes" id="UP000660262">
    <property type="component" value="Unassembled WGS sequence"/>
</dbReference>
<evidence type="ECO:0000256" key="2">
    <source>
        <dbReference type="ARBA" id="ARBA00023180"/>
    </source>
</evidence>
<dbReference type="Gene3D" id="3.60.21.10">
    <property type="match status" value="1"/>
</dbReference>
<dbReference type="InterPro" id="IPR004843">
    <property type="entry name" value="Calcineurin-like_PHP"/>
</dbReference>
<dbReference type="InterPro" id="IPR029052">
    <property type="entry name" value="Metallo-depent_PP-like"/>
</dbReference>
<dbReference type="EMBL" id="BNJQ01000021">
    <property type="protein sequence ID" value="GHP08550.1"/>
    <property type="molecule type" value="Genomic_DNA"/>
</dbReference>
<dbReference type="GO" id="GO:0016787">
    <property type="term" value="F:hydrolase activity"/>
    <property type="evidence" value="ECO:0007669"/>
    <property type="project" value="UniProtKB-KW"/>
</dbReference>
<keyword evidence="2" id="KW-0325">Glycoprotein</keyword>
<dbReference type="Pfam" id="PF00149">
    <property type="entry name" value="Metallophos"/>
    <property type="match status" value="1"/>
</dbReference>
<keyword evidence="5" id="KW-1185">Reference proteome</keyword>
<proteinExistence type="predicted"/>
<name>A0A830HS22_9CHLO</name>
<feature type="domain" description="Calcineurin-like phosphoesterase" evidence="3">
    <location>
        <begin position="15"/>
        <end position="264"/>
    </location>
</feature>
<evidence type="ECO:0000259" key="3">
    <source>
        <dbReference type="Pfam" id="PF00149"/>
    </source>
</evidence>
<dbReference type="PANTHER" id="PTHR10340:SF57">
    <property type="entry name" value="METALLOPHOS DOMAIN-CONTAINING PROTEIN"/>
    <property type="match status" value="1"/>
</dbReference>
<dbReference type="SUPFAM" id="SSF56300">
    <property type="entry name" value="Metallo-dependent phosphatases"/>
    <property type="match status" value="1"/>
</dbReference>